<keyword evidence="5 6" id="KW-0472">Membrane</keyword>
<keyword evidence="3 6" id="KW-0812">Transmembrane</keyword>
<evidence type="ECO:0000256" key="2">
    <source>
        <dbReference type="ARBA" id="ARBA00022448"/>
    </source>
</evidence>
<dbReference type="InterPro" id="IPR013525">
    <property type="entry name" value="ABC2_TM"/>
</dbReference>
<evidence type="ECO:0000256" key="6">
    <source>
        <dbReference type="SAM" id="Phobius"/>
    </source>
</evidence>
<comment type="caution">
    <text evidence="8">The sequence shown here is derived from an EMBL/GenBank/DDBJ whole genome shotgun (WGS) entry which is preliminary data.</text>
</comment>
<sequence length="125" mass="14454">MCDSCRNMTSGFMIPKNKIPTFWMWLYWVNPTQYALNSLTAIAFHCDLEAPLCQSCDILNPASCPECPCVRVSDQGNILAWFIMKDLMSLNYGDRYQSMGMLFLFICIFMVASVIALKYMKYNQR</sequence>
<gene>
    <name evidence="8" type="ORF">KC19_8G196600</name>
</gene>
<proteinExistence type="predicted"/>
<evidence type="ECO:0000259" key="7">
    <source>
        <dbReference type="Pfam" id="PF01061"/>
    </source>
</evidence>
<keyword evidence="4 6" id="KW-1133">Transmembrane helix</keyword>
<comment type="subcellular location">
    <subcellularLocation>
        <location evidence="1">Membrane</location>
        <topology evidence="1">Multi-pass membrane protein</topology>
    </subcellularLocation>
</comment>
<keyword evidence="9" id="KW-1185">Reference proteome</keyword>
<dbReference type="PANTHER" id="PTHR19241">
    <property type="entry name" value="ATP-BINDING CASSETTE TRANSPORTER"/>
    <property type="match status" value="1"/>
</dbReference>
<reference evidence="8" key="1">
    <citation type="submission" date="2020-06" db="EMBL/GenBank/DDBJ databases">
        <title>WGS assembly of Ceratodon purpureus strain R40.</title>
        <authorList>
            <person name="Carey S.B."/>
            <person name="Jenkins J."/>
            <person name="Shu S."/>
            <person name="Lovell J.T."/>
            <person name="Sreedasyam A."/>
            <person name="Maumus F."/>
            <person name="Tiley G.P."/>
            <person name="Fernandez-Pozo N."/>
            <person name="Barry K."/>
            <person name="Chen C."/>
            <person name="Wang M."/>
            <person name="Lipzen A."/>
            <person name="Daum C."/>
            <person name="Saski C.A."/>
            <person name="Payton A.C."/>
            <person name="Mcbreen J.C."/>
            <person name="Conrad R.E."/>
            <person name="Kollar L.M."/>
            <person name="Olsson S."/>
            <person name="Huttunen S."/>
            <person name="Landis J.B."/>
            <person name="Wickett N.J."/>
            <person name="Johnson M.G."/>
            <person name="Rensing S.A."/>
            <person name="Grimwood J."/>
            <person name="Schmutz J."/>
            <person name="Mcdaniel S.F."/>
        </authorList>
    </citation>
    <scope>NUCLEOTIDE SEQUENCE</scope>
    <source>
        <strain evidence="8">R40</strain>
    </source>
</reference>
<feature type="transmembrane region" description="Helical" evidence="6">
    <location>
        <begin position="96"/>
        <end position="117"/>
    </location>
</feature>
<feature type="domain" description="ABC-2 type transporter transmembrane" evidence="7">
    <location>
        <begin position="7"/>
        <end position="44"/>
    </location>
</feature>
<evidence type="ECO:0000256" key="3">
    <source>
        <dbReference type="ARBA" id="ARBA00022692"/>
    </source>
</evidence>
<dbReference type="EMBL" id="CM026429">
    <property type="protein sequence ID" value="KAG0565519.1"/>
    <property type="molecule type" value="Genomic_DNA"/>
</dbReference>
<keyword evidence="2" id="KW-0813">Transport</keyword>
<dbReference type="AlphaFoldDB" id="A0A8T0H5D5"/>
<accession>A0A8T0H5D5</accession>
<dbReference type="GO" id="GO:0140359">
    <property type="term" value="F:ABC-type transporter activity"/>
    <property type="evidence" value="ECO:0007669"/>
    <property type="project" value="InterPro"/>
</dbReference>
<evidence type="ECO:0000313" key="8">
    <source>
        <dbReference type="EMBL" id="KAG0565519.1"/>
    </source>
</evidence>
<organism evidence="8 9">
    <name type="scientific">Ceratodon purpureus</name>
    <name type="common">Fire moss</name>
    <name type="synonym">Dicranum purpureum</name>
    <dbReference type="NCBI Taxonomy" id="3225"/>
    <lineage>
        <taxon>Eukaryota</taxon>
        <taxon>Viridiplantae</taxon>
        <taxon>Streptophyta</taxon>
        <taxon>Embryophyta</taxon>
        <taxon>Bryophyta</taxon>
        <taxon>Bryophytina</taxon>
        <taxon>Bryopsida</taxon>
        <taxon>Dicranidae</taxon>
        <taxon>Pseudoditrichales</taxon>
        <taxon>Ditrichaceae</taxon>
        <taxon>Ceratodon</taxon>
    </lineage>
</organism>
<evidence type="ECO:0000256" key="4">
    <source>
        <dbReference type="ARBA" id="ARBA00022989"/>
    </source>
</evidence>
<name>A0A8T0H5D5_CERPU</name>
<protein>
    <recommendedName>
        <fullName evidence="7">ABC-2 type transporter transmembrane domain-containing protein</fullName>
    </recommendedName>
</protein>
<evidence type="ECO:0000256" key="5">
    <source>
        <dbReference type="ARBA" id="ARBA00023136"/>
    </source>
</evidence>
<evidence type="ECO:0000256" key="1">
    <source>
        <dbReference type="ARBA" id="ARBA00004141"/>
    </source>
</evidence>
<dbReference type="GO" id="GO:0005886">
    <property type="term" value="C:plasma membrane"/>
    <property type="evidence" value="ECO:0007669"/>
    <property type="project" value="UniProtKB-ARBA"/>
</dbReference>
<dbReference type="Pfam" id="PF01061">
    <property type="entry name" value="ABC2_membrane"/>
    <property type="match status" value="1"/>
</dbReference>
<dbReference type="Proteomes" id="UP000822688">
    <property type="component" value="Chromosome 8"/>
</dbReference>
<evidence type="ECO:0000313" key="9">
    <source>
        <dbReference type="Proteomes" id="UP000822688"/>
    </source>
</evidence>